<protein>
    <submittedName>
        <fullName evidence="1">Uncharacterized protein</fullName>
    </submittedName>
</protein>
<dbReference type="EMBL" id="CAJNAQ010000002">
    <property type="protein sequence ID" value="CAE6487829.1"/>
    <property type="molecule type" value="Genomic_DNA"/>
</dbReference>
<sequence>MQVSDKTHEKSDTKTRQSIYEVLMKRMLFACESCDGALIQVAMCRFCKTTTQRKCRDCEAEINIPHRYCVPSADGILSHARIVRGFDVD</sequence>
<dbReference type="Proteomes" id="UP000655759">
    <property type="component" value="Unassembled WGS sequence"/>
</dbReference>
<accession>A0A812EU59</accession>
<proteinExistence type="predicted"/>
<name>A0A812EU59_9ARCH</name>
<organism evidence="1 2">
    <name type="scientific">Candidatus Nitrosotenuis uzonensis</name>
    <dbReference type="NCBI Taxonomy" id="1407055"/>
    <lineage>
        <taxon>Archaea</taxon>
        <taxon>Nitrososphaerota</taxon>
        <taxon>Candidatus Nitrosotenuis</taxon>
    </lineage>
</organism>
<evidence type="ECO:0000313" key="1">
    <source>
        <dbReference type="EMBL" id="CAE6487829.1"/>
    </source>
</evidence>
<comment type="caution">
    <text evidence="1">The sequence shown here is derived from an EMBL/GenBank/DDBJ whole genome shotgun (WGS) entry which is preliminary data.</text>
</comment>
<gene>
    <name evidence="1" type="ORF">NUZ5A_20372</name>
</gene>
<evidence type="ECO:0000313" key="2">
    <source>
        <dbReference type="Proteomes" id="UP000655759"/>
    </source>
</evidence>
<dbReference type="RefSeq" id="WP_205098132.1">
    <property type="nucleotide sequence ID" value="NZ_CAJNAQ010000002.1"/>
</dbReference>
<dbReference type="AlphaFoldDB" id="A0A812EU59"/>
<reference evidence="1" key="1">
    <citation type="submission" date="2021-02" db="EMBL/GenBank/DDBJ databases">
        <authorList>
            <person name="Han P."/>
        </authorList>
    </citation>
    <scope>NUCLEOTIDE SEQUENCE</scope>
    <source>
        <strain evidence="1">Candidatus Nitrosotenuis uzonensis 5A</strain>
    </source>
</reference>